<feature type="binding site" evidence="6">
    <location>
        <position position="14"/>
    </location>
    <ligand>
        <name>Mg(2+)</name>
        <dbReference type="ChEBI" id="CHEBI:18420"/>
    </ligand>
</feature>
<dbReference type="GO" id="GO:0004107">
    <property type="term" value="F:chorismate synthase activity"/>
    <property type="evidence" value="ECO:0007669"/>
    <property type="project" value="UniProtKB-UniRule"/>
</dbReference>
<dbReference type="GO" id="GO:0009423">
    <property type="term" value="P:chorismate biosynthetic process"/>
    <property type="evidence" value="ECO:0007669"/>
    <property type="project" value="UniProtKB-UniRule"/>
</dbReference>
<comment type="subunit">
    <text evidence="6">Monomer.</text>
</comment>
<keyword evidence="7" id="KW-0288">FMN</keyword>
<feature type="binding site" evidence="6">
    <location>
        <position position="62"/>
    </location>
    <ligand>
        <name>substrate</name>
    </ligand>
</feature>
<evidence type="ECO:0000256" key="2">
    <source>
        <dbReference type="ARBA" id="ARBA00008014"/>
    </source>
</evidence>
<reference evidence="9" key="1">
    <citation type="submission" date="2023-05" db="EMBL/GenBank/DDBJ databases">
        <title>Anaerotaeda fermentans gen. nov., sp. nov., a novel anaerobic planctomycete of the new family within the order Sedimentisphaerales isolated from Taman Peninsula, Russia.</title>
        <authorList>
            <person name="Khomyakova M.A."/>
            <person name="Merkel A.Y."/>
            <person name="Slobodkin A.I."/>
        </authorList>
    </citation>
    <scope>NUCLEOTIDE SEQUENCE</scope>
    <source>
        <strain evidence="9">M17dextr</strain>
    </source>
</reference>
<feature type="binding site" evidence="7">
    <location>
        <position position="456"/>
    </location>
    <ligand>
        <name>FMN</name>
        <dbReference type="ChEBI" id="CHEBI:58210"/>
    </ligand>
</feature>
<dbReference type="PROSITE" id="PS00788">
    <property type="entry name" value="CHORISMATE_SYNTHASE_2"/>
    <property type="match status" value="1"/>
</dbReference>
<dbReference type="PROSITE" id="PS00789">
    <property type="entry name" value="CHORISMATE_SYNTHASE_3"/>
    <property type="match status" value="1"/>
</dbReference>
<dbReference type="Pfam" id="PF01202">
    <property type="entry name" value="SKI"/>
    <property type="match status" value="1"/>
</dbReference>
<keyword evidence="7" id="KW-0521">NADP</keyword>
<dbReference type="HAMAP" id="MF_00109">
    <property type="entry name" value="Shikimate_kinase"/>
    <property type="match status" value="1"/>
</dbReference>
<evidence type="ECO:0000313" key="9">
    <source>
        <dbReference type="EMBL" id="MDI6450381.1"/>
    </source>
</evidence>
<keyword evidence="7" id="KW-0274">FAD</keyword>
<comment type="similarity">
    <text evidence="2 7">Belongs to the chorismate synthase family.</text>
</comment>
<dbReference type="GO" id="GO:0009073">
    <property type="term" value="P:aromatic amino acid family biosynthetic process"/>
    <property type="evidence" value="ECO:0007669"/>
    <property type="project" value="UniProtKB-KW"/>
</dbReference>
<dbReference type="InterPro" id="IPR035904">
    <property type="entry name" value="Chorismate_synth_AroC_sf"/>
</dbReference>
<keyword evidence="3 7" id="KW-0028">Amino-acid biosynthesis</keyword>
<dbReference type="InterPro" id="IPR000453">
    <property type="entry name" value="Chorismate_synth"/>
</dbReference>
<dbReference type="RefSeq" id="WP_349245791.1">
    <property type="nucleotide sequence ID" value="NZ_JASCXX010000019.1"/>
</dbReference>
<feature type="binding site" evidence="7">
    <location>
        <position position="497"/>
    </location>
    <ligand>
        <name>FMN</name>
        <dbReference type="ChEBI" id="CHEBI:58210"/>
    </ligand>
</feature>
<keyword evidence="6" id="KW-0479">Metal-binding</keyword>
<dbReference type="InterPro" id="IPR027417">
    <property type="entry name" value="P-loop_NTPase"/>
</dbReference>
<evidence type="ECO:0000256" key="8">
    <source>
        <dbReference type="SAM" id="MobiDB-lite"/>
    </source>
</evidence>
<keyword evidence="6" id="KW-0547">Nucleotide-binding</keyword>
<evidence type="ECO:0000256" key="6">
    <source>
        <dbReference type="HAMAP-Rule" id="MF_00109"/>
    </source>
</evidence>
<evidence type="ECO:0000313" key="10">
    <source>
        <dbReference type="Proteomes" id="UP001431776"/>
    </source>
</evidence>
<dbReference type="Proteomes" id="UP001431776">
    <property type="component" value="Unassembled WGS sequence"/>
</dbReference>
<dbReference type="SUPFAM" id="SSF103263">
    <property type="entry name" value="Chorismate synthase, AroC"/>
    <property type="match status" value="1"/>
</dbReference>
<keyword evidence="5 7" id="KW-0456">Lyase</keyword>
<dbReference type="GO" id="GO:0010181">
    <property type="term" value="F:FMN binding"/>
    <property type="evidence" value="ECO:0007669"/>
    <property type="project" value="TreeGrafter"/>
</dbReference>
<feature type="binding site" evidence="6">
    <location>
        <position position="32"/>
    </location>
    <ligand>
        <name>substrate</name>
    </ligand>
</feature>
<feature type="binding site" evidence="7">
    <location>
        <position position="227"/>
    </location>
    <ligand>
        <name>NADP(+)</name>
        <dbReference type="ChEBI" id="CHEBI:58349"/>
    </ligand>
</feature>
<gene>
    <name evidence="7 9" type="primary">aroC</name>
    <name evidence="6" type="synonym">aroK</name>
    <name evidence="9" type="ORF">QJ522_15070</name>
</gene>
<keyword evidence="7" id="KW-0285">Flavoprotein</keyword>
<dbReference type="NCBIfam" id="NF003793">
    <property type="entry name" value="PRK05382.1"/>
    <property type="match status" value="1"/>
</dbReference>
<evidence type="ECO:0000256" key="7">
    <source>
        <dbReference type="HAMAP-Rule" id="MF_00300"/>
    </source>
</evidence>
<dbReference type="InterPro" id="IPR031322">
    <property type="entry name" value="Shikimate/glucono_kinase"/>
</dbReference>
<comment type="catalytic activity">
    <reaction evidence="6">
        <text>shikimate + ATP = 3-phosphoshikimate + ADP + H(+)</text>
        <dbReference type="Rhea" id="RHEA:13121"/>
        <dbReference type="ChEBI" id="CHEBI:15378"/>
        <dbReference type="ChEBI" id="CHEBI:30616"/>
        <dbReference type="ChEBI" id="CHEBI:36208"/>
        <dbReference type="ChEBI" id="CHEBI:145989"/>
        <dbReference type="ChEBI" id="CHEBI:456216"/>
        <dbReference type="EC" id="2.7.1.71"/>
    </reaction>
</comment>
<comment type="pathway">
    <text evidence="6">Metabolic intermediate biosynthesis; chorismate biosynthesis; chorismate from D-erythrose 4-phosphate and phosphoenolpyruvate: step 5/7.</text>
</comment>
<protein>
    <recommendedName>
        <fullName evidence="6 7">Multifunctional fusion protein</fullName>
    </recommendedName>
    <domain>
        <recommendedName>
            <fullName evidence="7">Chorismate synthase</fullName>
            <shortName evidence="7">CS</shortName>
            <ecNumber evidence="7">4.2.3.5</ecNumber>
        </recommendedName>
        <alternativeName>
            <fullName evidence="7">5-enolpyruvylshikimate-3-phosphate phospholyase</fullName>
        </alternativeName>
    </domain>
    <domain>
        <recommendedName>
            <fullName evidence="6">Shikimate kinase</fullName>
            <shortName evidence="6">SK</shortName>
            <ecNumber evidence="6">2.7.1.71</ecNumber>
        </recommendedName>
    </domain>
</protein>
<feature type="binding site" evidence="6">
    <location>
        <position position="84"/>
    </location>
    <ligand>
        <name>substrate</name>
    </ligand>
</feature>
<dbReference type="EC" id="4.2.3.5" evidence="7"/>
<feature type="binding site" evidence="6">
    <location>
        <position position="158"/>
    </location>
    <ligand>
        <name>ATP</name>
        <dbReference type="ChEBI" id="CHEBI:30616"/>
    </ligand>
</feature>
<keyword evidence="4 7" id="KW-0057">Aromatic amino acid biosynthesis</keyword>
<feature type="binding site" evidence="6">
    <location>
        <position position="141"/>
    </location>
    <ligand>
        <name>substrate</name>
    </ligand>
</feature>
<dbReference type="Pfam" id="PF01264">
    <property type="entry name" value="Chorismate_synt"/>
    <property type="match status" value="1"/>
</dbReference>
<dbReference type="HAMAP" id="MF_00300">
    <property type="entry name" value="Chorismate_synth"/>
    <property type="match status" value="1"/>
</dbReference>
<dbReference type="PANTHER" id="PTHR21085">
    <property type="entry name" value="CHORISMATE SYNTHASE"/>
    <property type="match status" value="1"/>
</dbReference>
<feature type="binding site" evidence="7">
    <location>
        <begin position="304"/>
        <end position="306"/>
    </location>
    <ligand>
        <name>FMN</name>
        <dbReference type="ChEBI" id="CHEBI:58210"/>
    </ligand>
</feature>
<dbReference type="Gene3D" id="3.60.150.10">
    <property type="entry name" value="Chorismate synthase AroC"/>
    <property type="match status" value="1"/>
</dbReference>
<comment type="subcellular location">
    <subcellularLocation>
        <location evidence="6">Cytoplasm</location>
    </subcellularLocation>
</comment>
<dbReference type="EC" id="2.7.1.71" evidence="6"/>
<keyword evidence="6" id="KW-0808">Transferase</keyword>
<keyword evidence="6" id="KW-0460">Magnesium</keyword>
<sequence length="536" mass="58068">MKIVLAGPKGAGKSSVAAELARLTGLEAIETDRLIEECFERDTGEKHTCREIFIEHGEPAFRATEKKVAVELAEADWKLIVCGGSSLLDPVSRRALRKNAILVYLSADPATLWGRIAEKGLPPWLRGPDARAQLDKNVAYREELLSPFADAVIDTTGRTPSQIAEIAIGHIVEELTVRCRAANTYGDIIRLTTFGESHGPAIGAVLDGVRPGIEFSQEQIQEQLTRRRPGQSEVTTPRDEKDRVEVLSGVFEGKTTGAPIAMAIFNRDQDSSKYEGIKDLFRPGHADFTYYRKYGIRDHRGGGRSSGRETAGRVMGGAFALQELAYRGVRIVAHAVEIAGIAAETCDYDAIERNPVRCADRAAAERMVQAILAAKDDNDSVGGVIQLEIHGLPAGLGDPVFQKLDAKLTAAIMTVGAIKGIEIGEGFALTRLRGSQSNDNMADGGFVSNHAGGITGGISTGQSIMLRVAVKPTSSIAKPQRTLNEQMENRPIETHGRHDPCIVPRVVPVIESMVALALLDAWEVQDRLRPGWDRMG</sequence>
<comment type="pathway">
    <text evidence="1 7">Metabolic intermediate biosynthesis; chorismate biosynthesis; chorismate from D-erythrose 4-phosphate and phosphoenolpyruvate: step 7/7.</text>
</comment>
<comment type="caution">
    <text evidence="9">The sequence shown here is derived from an EMBL/GenBank/DDBJ whole genome shotgun (WGS) entry which is preliminary data.</text>
</comment>
<dbReference type="SUPFAM" id="SSF52540">
    <property type="entry name" value="P-loop containing nucleoside triphosphate hydrolases"/>
    <property type="match status" value="1"/>
</dbReference>
<dbReference type="InterPro" id="IPR000623">
    <property type="entry name" value="Shikimate_kinase/TSH1"/>
</dbReference>
<dbReference type="GO" id="GO:0005524">
    <property type="term" value="F:ATP binding"/>
    <property type="evidence" value="ECO:0007669"/>
    <property type="project" value="UniProtKB-UniRule"/>
</dbReference>
<feature type="region of interest" description="Disordered" evidence="8">
    <location>
        <begin position="221"/>
        <end position="241"/>
    </location>
</feature>
<dbReference type="PANTHER" id="PTHR21085:SF0">
    <property type="entry name" value="CHORISMATE SYNTHASE"/>
    <property type="match status" value="1"/>
</dbReference>
<dbReference type="GO" id="GO:0000287">
    <property type="term" value="F:magnesium ion binding"/>
    <property type="evidence" value="ECO:0007669"/>
    <property type="project" value="UniProtKB-UniRule"/>
</dbReference>
<comment type="cofactor">
    <cofactor evidence="6">
        <name>Mg(2+)</name>
        <dbReference type="ChEBI" id="CHEBI:18420"/>
    </cofactor>
    <text evidence="6">Binds 1 Mg(2+) ion per subunit.</text>
</comment>
<dbReference type="AlphaFoldDB" id="A0AAW6TXE9"/>
<dbReference type="NCBIfam" id="TIGR00033">
    <property type="entry name" value="aroC"/>
    <property type="match status" value="1"/>
</dbReference>
<accession>A0AAW6TXE9</accession>
<evidence type="ECO:0000256" key="5">
    <source>
        <dbReference type="ARBA" id="ARBA00023239"/>
    </source>
</evidence>
<comment type="catalytic activity">
    <reaction evidence="7">
        <text>5-O-(1-carboxyvinyl)-3-phosphoshikimate = chorismate + phosphate</text>
        <dbReference type="Rhea" id="RHEA:21020"/>
        <dbReference type="ChEBI" id="CHEBI:29748"/>
        <dbReference type="ChEBI" id="CHEBI:43474"/>
        <dbReference type="ChEBI" id="CHEBI:57701"/>
        <dbReference type="EC" id="4.2.3.5"/>
    </reaction>
</comment>
<dbReference type="GO" id="GO:0008652">
    <property type="term" value="P:amino acid biosynthetic process"/>
    <property type="evidence" value="ECO:0007669"/>
    <property type="project" value="UniProtKB-KW"/>
</dbReference>
<keyword evidence="6" id="KW-0067">ATP-binding</keyword>
<comment type="cofactor">
    <cofactor evidence="7">
        <name>FMNH2</name>
        <dbReference type="ChEBI" id="CHEBI:57618"/>
    </cofactor>
    <text evidence="7">Reduced FMN (FMNH(2)).</text>
</comment>
<dbReference type="CDD" id="cd07304">
    <property type="entry name" value="Chorismate_synthase"/>
    <property type="match status" value="1"/>
</dbReference>
<comment type="subunit">
    <text evidence="7">Homotetramer.</text>
</comment>
<proteinExistence type="inferred from homology"/>
<name>A0AAW6TXE9_9BACT</name>
<comment type="caution">
    <text evidence="7">Lacks conserved residue(s) required for the propagation of feature annotation.</text>
</comment>
<evidence type="ECO:0000256" key="4">
    <source>
        <dbReference type="ARBA" id="ARBA00023141"/>
    </source>
</evidence>
<feature type="binding site" evidence="6">
    <location>
        <begin position="10"/>
        <end position="15"/>
    </location>
    <ligand>
        <name>ATP</name>
        <dbReference type="ChEBI" id="CHEBI:30616"/>
    </ligand>
</feature>
<dbReference type="Gene3D" id="3.40.50.300">
    <property type="entry name" value="P-loop containing nucleotide triphosphate hydrolases"/>
    <property type="match status" value="1"/>
</dbReference>
<dbReference type="GO" id="GO:0005829">
    <property type="term" value="C:cytosol"/>
    <property type="evidence" value="ECO:0007669"/>
    <property type="project" value="TreeGrafter"/>
</dbReference>
<dbReference type="PRINTS" id="PR01100">
    <property type="entry name" value="SHIKIMTKNASE"/>
</dbReference>
<organism evidence="9 10">
    <name type="scientific">Anaerobaca lacustris</name>
    <dbReference type="NCBI Taxonomy" id="3044600"/>
    <lineage>
        <taxon>Bacteria</taxon>
        <taxon>Pseudomonadati</taxon>
        <taxon>Planctomycetota</taxon>
        <taxon>Phycisphaerae</taxon>
        <taxon>Sedimentisphaerales</taxon>
        <taxon>Anaerobacaceae</taxon>
        <taxon>Anaerobaca</taxon>
    </lineage>
</organism>
<keyword evidence="6" id="KW-0418">Kinase</keyword>
<keyword evidence="6" id="KW-0963">Cytoplasm</keyword>
<evidence type="ECO:0000256" key="3">
    <source>
        <dbReference type="ARBA" id="ARBA00022605"/>
    </source>
</evidence>
<comment type="function">
    <text evidence="7">Catalyzes the anti-1,4-elimination of the C-3 phosphate and the C-6 proR hydrogen from 5-enolpyruvylshikimate-3-phosphate (EPSP) to yield chorismate, which is the branch point compound that serves as the starting substrate for the three terminal pathways of aromatic amino acid biosynthesis. This reaction introduces a second double bond into the aromatic ring system.</text>
</comment>
<dbReference type="InterPro" id="IPR020541">
    <property type="entry name" value="Chorismate_synthase_CS"/>
</dbReference>
<comment type="function">
    <text evidence="6">Catalyzes the specific phosphorylation of the 3-hydroxyl group of shikimic acid using ATP as a cosubstrate.</text>
</comment>
<keyword evidence="10" id="KW-1185">Reference proteome</keyword>
<feature type="binding site" evidence="7">
    <location>
        <begin position="471"/>
        <end position="475"/>
    </location>
    <ligand>
        <name>FMN</name>
        <dbReference type="ChEBI" id="CHEBI:58210"/>
    </ligand>
</feature>
<dbReference type="GO" id="GO:0004765">
    <property type="term" value="F:shikimate kinase activity"/>
    <property type="evidence" value="ECO:0007669"/>
    <property type="project" value="UniProtKB-UniRule"/>
</dbReference>
<comment type="similarity">
    <text evidence="6">Belongs to the shikimate kinase family.</text>
</comment>
<evidence type="ECO:0000256" key="1">
    <source>
        <dbReference type="ARBA" id="ARBA00005044"/>
    </source>
</evidence>
<dbReference type="EMBL" id="JASCXX010000019">
    <property type="protein sequence ID" value="MDI6450381.1"/>
    <property type="molecule type" value="Genomic_DNA"/>
</dbReference>
<dbReference type="CDD" id="cd00464">
    <property type="entry name" value="SK"/>
    <property type="match status" value="1"/>
</dbReference>